<dbReference type="GO" id="GO:0008408">
    <property type="term" value="F:3'-5' exonuclease activity"/>
    <property type="evidence" value="ECO:0007669"/>
    <property type="project" value="InterPro"/>
</dbReference>
<evidence type="ECO:0000256" key="5">
    <source>
        <dbReference type="SAM" id="MobiDB-lite"/>
    </source>
</evidence>
<dbReference type="Pfam" id="PF02811">
    <property type="entry name" value="PHP"/>
    <property type="match status" value="1"/>
</dbReference>
<dbReference type="InterPro" id="IPR004013">
    <property type="entry name" value="PHP_dom"/>
</dbReference>
<reference evidence="9" key="1">
    <citation type="submission" date="2020-04" db="EMBL/GenBank/DDBJ databases">
        <authorList>
            <person name="Chiriac C."/>
            <person name="Salcher M."/>
            <person name="Ghai R."/>
            <person name="Kavagutti S V."/>
        </authorList>
    </citation>
    <scope>NUCLEOTIDE SEQUENCE</scope>
</reference>
<dbReference type="EMBL" id="LR796209">
    <property type="protein sequence ID" value="CAB4127283.1"/>
    <property type="molecule type" value="Genomic_DNA"/>
</dbReference>
<sequence length="1694" mass="189192">MAKFRNCPTPHSHPQSFDSGSTPLAFANREIELGTGTLTVTDHGTMGACRAIYDLAKVKKLTPIIGMEAYFRDDNCEILKRFGIDKPAEYLKYYHLTIHCLDEAAFEKLSFKLSYARTERHGSEVKPLFNWADLEEIGAHNVTITSGCLVGMVQRHILRDGLPMETRLAISTAYYERLKALTKPGNWYVELFPHRCDRNWVHGVFLTTAGGDKLKFWDRKKLKTTSGEYEAAELAKNFGTKKWKEGDSLIAVMNNRKWEDRDPIAIQEIVRVEDFMPNECQPWCPDGDVQLGCNNIVAEMARKHGDLCIVSDDSHFATPEEKIVQDVRLSQMGNWKFSSSYHRQSSDESFEYFKTHMDMSESQFEAMVETNIEWASKFKSFAFTTKPTLPANFYPEDTLAHFVSLVKKHGRLDTSKPEYVKRLQDEIKLLHKNGTIDLLPYFALGEEVTSFYEKIGMLCGPGRGSASGLLTTYLLGITHVDPLKHELSMNRFLTKDRINSGKLPDIDQDLPTREPLTEPNGLLETRFKGHYAQIGTDTTLKLKSSAKDVARMLYGEVPEIIENLTKRFVMPPQGVSDKDFVFGYEDSGNWQTGSIETDEALKEYIRLFPKDWEIVQKCLGLARSRGRHASGFAITHRPIAEFIPLMTMDENIVTQYTAASVEAAGAIKMDFLVVNVLRDIQDAVRIVQERSGMEIPDELRSVGFRTPKVRILPFEGKMFDVWGLPENQEVFHDICEGRTETVFQFSTEGARQWLTHFNHWKEQSENRKSIDSIDAMAAFTALDRPGPLDAYVEKPDGTKHNMLVEYANRARGEEAVGTLPIFQQMLPDTHGILAFQEQLEKMYQTLTECSGAEAEEFRSNAAKKKMDKILQKYKPWMEKVSLKYGEKEANNIWNFMVSWAQYGFNKSMTTTTELITVQGIKKNIIDFKAGEQIASVDESGNEIISDVVAVHDHGQLMGWEVEFDDGYKVVVSHQHKFLTDFGQKPLHEIVDHDLGVLCGKPAEQRLEVPVRDSLSVASQTGSAQVGLSTVDSEPSTVQGPMRGACACKGLVAAQVGLPKMLEAQAGHSGRPTLETEWSLGTGHALRCRCCSEQDQGTQEGMCNLQGDQEGAHSGKNGCPQSSTGTEGCFFQGCKEDLCSQRNSIGARCSNAHLAKEQSRGICCEHAEGTKSGQEVKDGSMVAQFGESDLGGIVHPVWGEAEASGFCVTRSKSLGRSGRILPLLLDDGRRTTVSDSAGTGQDAERGSTASGGRDIDSSFNAMLPFWRSHEGLVAGVVHSDAPLTSTGSLVRRRIVRVTAVGLVPMCDLEVSTPKHNFMLPNGAITSNSHSVSYCYIAYACAFLKHYYPLEWWTAVLRNSSKKDIDEKYWKYAGSMIRLPDIAKSKENFEIVDGMIQSPISMLHGIGEIAHNQLMALRPFANIQEFTDKIEKFCVDATKPVLDADGNQVMVEKGPKGKKVSTPKVKRGTCAVNRGVVYDLIVSGVFDSLFDTETHEMDKLHAYEAASAKSKGKKKVEAVNPKYLDLTAFSRYQTRKGILPPYSDSLLKMMIATKTPNVSLRMKDGTPVASYRYGAKDLRFVSLPQMEQLNVVDPFPEGDKIWVALAAYVIDQRVFSYKGGKQACEFEIDVVGNRLKLVKWPNQQGSIPAVFKTKLKGAIVVALLSKYREDRPFALEDIVVVQPPLGENVEVEETEE</sequence>
<gene>
    <name evidence="9" type="ORF">UFOVP75_119</name>
</gene>
<evidence type="ECO:0000259" key="7">
    <source>
        <dbReference type="Pfam" id="PF07733"/>
    </source>
</evidence>
<feature type="domain" description="Bacterial DNA polymerase III alpha subunit NTPase" evidence="7">
    <location>
        <begin position="414"/>
        <end position="672"/>
    </location>
</feature>
<protein>
    <submittedName>
        <fullName evidence="9">DNA polymerase III subunit alpha</fullName>
    </submittedName>
</protein>
<evidence type="ECO:0000256" key="3">
    <source>
        <dbReference type="ARBA" id="ARBA00022705"/>
    </source>
</evidence>
<dbReference type="InterPro" id="IPR004805">
    <property type="entry name" value="DnaE2/DnaE/PolC"/>
</dbReference>
<evidence type="ECO:0000313" key="9">
    <source>
        <dbReference type="EMBL" id="CAB4127283.1"/>
    </source>
</evidence>
<organism evidence="9">
    <name type="scientific">uncultured Caudovirales phage</name>
    <dbReference type="NCBI Taxonomy" id="2100421"/>
    <lineage>
        <taxon>Viruses</taxon>
        <taxon>Duplodnaviria</taxon>
        <taxon>Heunggongvirae</taxon>
        <taxon>Uroviricota</taxon>
        <taxon>Caudoviricetes</taxon>
        <taxon>Peduoviridae</taxon>
        <taxon>Maltschvirus</taxon>
        <taxon>Maltschvirus maltsch</taxon>
    </lineage>
</organism>
<dbReference type="Gene3D" id="3.20.20.140">
    <property type="entry name" value="Metal-dependent hydrolases"/>
    <property type="match status" value="1"/>
</dbReference>
<feature type="region of interest" description="Disordered" evidence="5">
    <location>
        <begin position="1230"/>
        <end position="1254"/>
    </location>
</feature>
<proteinExistence type="predicted"/>
<dbReference type="Pfam" id="PF17657">
    <property type="entry name" value="DNA_pol3_finger"/>
    <property type="match status" value="1"/>
</dbReference>
<evidence type="ECO:0000259" key="6">
    <source>
        <dbReference type="Pfam" id="PF02811"/>
    </source>
</evidence>
<evidence type="ECO:0000256" key="4">
    <source>
        <dbReference type="ARBA" id="ARBA00022932"/>
    </source>
</evidence>
<evidence type="ECO:0000256" key="2">
    <source>
        <dbReference type="ARBA" id="ARBA00022695"/>
    </source>
</evidence>
<dbReference type="Gene3D" id="2.170.16.10">
    <property type="entry name" value="Hedgehog/Intein (Hint) domain"/>
    <property type="match status" value="1"/>
</dbReference>
<feature type="region of interest" description="Disordered" evidence="5">
    <location>
        <begin position="1"/>
        <end position="21"/>
    </location>
</feature>
<dbReference type="GO" id="GO:0006260">
    <property type="term" value="P:DNA replication"/>
    <property type="evidence" value="ECO:0007669"/>
    <property type="project" value="UniProtKB-KW"/>
</dbReference>
<dbReference type="GO" id="GO:0003887">
    <property type="term" value="F:DNA-directed DNA polymerase activity"/>
    <property type="evidence" value="ECO:0007669"/>
    <property type="project" value="UniProtKB-KW"/>
</dbReference>
<dbReference type="PANTHER" id="PTHR32294:SF0">
    <property type="entry name" value="DNA POLYMERASE III SUBUNIT ALPHA"/>
    <property type="match status" value="1"/>
</dbReference>
<dbReference type="InterPro" id="IPR016195">
    <property type="entry name" value="Pol/histidinol_Pase-like"/>
</dbReference>
<dbReference type="InterPro" id="IPR040982">
    <property type="entry name" value="DNA_pol3_finger"/>
</dbReference>
<dbReference type="SUPFAM" id="SSF51294">
    <property type="entry name" value="Hedgehog/intein (Hint) domain"/>
    <property type="match status" value="1"/>
</dbReference>
<keyword evidence="3" id="KW-0235">DNA replication</keyword>
<dbReference type="Pfam" id="PF07733">
    <property type="entry name" value="DNA_pol3_alpha"/>
    <property type="match status" value="1"/>
</dbReference>
<dbReference type="InterPro" id="IPR036844">
    <property type="entry name" value="Hint_dom_sf"/>
</dbReference>
<keyword evidence="2" id="KW-0548">Nucleotidyltransferase</keyword>
<dbReference type="SUPFAM" id="SSF89550">
    <property type="entry name" value="PHP domain-like"/>
    <property type="match status" value="1"/>
</dbReference>
<name>A0A6J5L270_9CAUD</name>
<feature type="domain" description="PHP" evidence="6">
    <location>
        <begin position="11"/>
        <end position="191"/>
    </location>
</feature>
<dbReference type="InterPro" id="IPR011708">
    <property type="entry name" value="DNA_pol3_alpha_NTPase_dom"/>
</dbReference>
<evidence type="ECO:0000256" key="1">
    <source>
        <dbReference type="ARBA" id="ARBA00022679"/>
    </source>
</evidence>
<dbReference type="PANTHER" id="PTHR32294">
    <property type="entry name" value="DNA POLYMERASE III SUBUNIT ALPHA"/>
    <property type="match status" value="1"/>
</dbReference>
<evidence type="ECO:0000259" key="8">
    <source>
        <dbReference type="Pfam" id="PF17657"/>
    </source>
</evidence>
<accession>A0A6J5L270</accession>
<feature type="compositionally biased region" description="Polar residues" evidence="5">
    <location>
        <begin position="12"/>
        <end position="21"/>
    </location>
</feature>
<feature type="domain" description="DNA polymerase III alpha subunit finger" evidence="8">
    <location>
        <begin position="721"/>
        <end position="878"/>
    </location>
</feature>
<keyword evidence="4" id="KW-0239">DNA-directed DNA polymerase</keyword>
<keyword evidence="1" id="KW-0808">Transferase</keyword>